<sequence>MRIHWGFKEEILTLLANAAKAPDQSDEQTLLLNEASVLLWRFDNEVLPRKAEEIRNLLTFDINIWLPKTVNLMYTGPLICKGQPTMLSDIILLDLSGDALSLRDRVINDALVGCRKDNYSYENFRELHNAFTFPGLIKPEEIKPLSFKSRFYTKIPTTQHDDYIYSCPGCLSPLDHTADVLQCSSPFCPTTKYSRLPPHREIPYHTRKEHITKTVYKKQLKLNQLAWRTIASPLVFETIIMKYLKKLVPASTSETITLNESRPGLSIIENGNRINLDPVATHSAHTIFSYYSEKAIPGETWIVVPDGTRQLFRHLKEKLSDSYKIVTARSYPYEYLKRFHSDRSRVKRIRCR</sequence>
<keyword evidence="2" id="KW-1185">Reference proteome</keyword>
<proteinExistence type="predicted"/>
<protein>
    <submittedName>
        <fullName evidence="1">Uncharacterized protein</fullName>
    </submittedName>
</protein>
<evidence type="ECO:0000313" key="2">
    <source>
        <dbReference type="Proteomes" id="UP001299876"/>
    </source>
</evidence>
<dbReference type="RefSeq" id="WP_247291987.1">
    <property type="nucleotide sequence ID" value="NZ_JAKNRW010000012.1"/>
</dbReference>
<name>A0ABT0F102_9PSED</name>
<organism evidence="1 2">
    <name type="scientific">Pseudomonas violetae</name>
    <dbReference type="NCBI Taxonomy" id="2915813"/>
    <lineage>
        <taxon>Bacteria</taxon>
        <taxon>Pseudomonadati</taxon>
        <taxon>Pseudomonadota</taxon>
        <taxon>Gammaproteobacteria</taxon>
        <taxon>Pseudomonadales</taxon>
        <taxon>Pseudomonadaceae</taxon>
        <taxon>Pseudomonas</taxon>
    </lineage>
</organism>
<comment type="caution">
    <text evidence="1">The sequence shown here is derived from an EMBL/GenBank/DDBJ whole genome shotgun (WGS) entry which is preliminary data.</text>
</comment>
<accession>A0ABT0F102</accession>
<gene>
    <name evidence="1" type="ORF">L9059_16110</name>
</gene>
<reference evidence="1 2" key="1">
    <citation type="submission" date="2022-02" db="EMBL/GenBank/DDBJ databases">
        <title>Comparative genomics of the first Antarctic Pseudomonas spp. capable of biotransforming 2,4,6-Trinitrotoluene.</title>
        <authorList>
            <person name="Cabrera M.A."/>
            <person name="Marquez S.L."/>
            <person name="Perez-Donoso J.M."/>
        </authorList>
    </citation>
    <scope>NUCLEOTIDE SEQUENCE [LARGE SCALE GENOMIC DNA]</scope>
    <source>
        <strain evidence="1 2">TNT19</strain>
    </source>
</reference>
<dbReference type="EMBL" id="JAKNRW010000012">
    <property type="protein sequence ID" value="MCK1791688.1"/>
    <property type="molecule type" value="Genomic_DNA"/>
</dbReference>
<evidence type="ECO:0000313" key="1">
    <source>
        <dbReference type="EMBL" id="MCK1791688.1"/>
    </source>
</evidence>
<dbReference type="Proteomes" id="UP001299876">
    <property type="component" value="Unassembled WGS sequence"/>
</dbReference>